<dbReference type="GO" id="GO:0005840">
    <property type="term" value="C:ribosome"/>
    <property type="evidence" value="ECO:0007669"/>
    <property type="project" value="UniProtKB-KW"/>
</dbReference>
<proteinExistence type="predicted"/>
<dbReference type="EMBL" id="GEIB01002135">
    <property type="protein sequence ID" value="JAR86370.1"/>
    <property type="molecule type" value="Transcribed_RNA"/>
</dbReference>
<accession>A0A147B6G1</accession>
<keyword evidence="1" id="KW-0687">Ribonucleoprotein</keyword>
<organism evidence="1">
    <name type="scientific">Alectorobius mimon</name>
    <dbReference type="NCBI Taxonomy" id="360319"/>
    <lineage>
        <taxon>Eukaryota</taxon>
        <taxon>Metazoa</taxon>
        <taxon>Ecdysozoa</taxon>
        <taxon>Arthropoda</taxon>
        <taxon>Chelicerata</taxon>
        <taxon>Arachnida</taxon>
        <taxon>Acari</taxon>
        <taxon>Parasitiformes</taxon>
        <taxon>Ixodida</taxon>
        <taxon>Ixodoidea</taxon>
        <taxon>Argasidae</taxon>
        <taxon>Ornithodorinae</taxon>
        <taxon>Alectorobius</taxon>
    </lineage>
</organism>
<evidence type="ECO:0000313" key="1">
    <source>
        <dbReference type="EMBL" id="JAR86370.1"/>
    </source>
</evidence>
<dbReference type="AlphaFoldDB" id="A0A147B6G1"/>
<reference evidence="1" key="1">
    <citation type="submission" date="2016-03" db="EMBL/GenBank/DDBJ databases">
        <title>Gut transcriptome analysis on engorged females of Ornithodoros mimon (Acari: Argasidae) and phylogenetic inferences of soft ticks.</title>
        <authorList>
            <person name="Landulfo G.A."/>
            <person name="Giovanni D."/>
            <person name="Carvalho E."/>
            <person name="Junqueira-de-Azevedo I."/>
            <person name="Patane J."/>
            <person name="Mendoca R."/>
            <person name="Barros-Battesti D."/>
        </authorList>
    </citation>
    <scope>NUCLEOTIDE SEQUENCE</scope>
    <source>
        <strain evidence="1">Females</strain>
        <tissue evidence="1">Gut</tissue>
    </source>
</reference>
<name>A0A147B6G1_9ACAR</name>
<keyword evidence="1" id="KW-0689">Ribosomal protein</keyword>
<feature type="non-terminal residue" evidence="1">
    <location>
        <position position="166"/>
    </location>
</feature>
<sequence>RIFSRTSVKSSLVNTNPTLPLMCGSSFSRAGLFSRCPRMALRIMVFFPMSRHAWFRRETRMVCICFEPTLSTPKMKHFGYSSSSCKLGWIFQVLFSHFCCWEADVSLNGDGNKVLETVDDGVRHRSHGRVSDGEGHRGNVANTVHKGGSQILWRDVQDVGRENCSR</sequence>
<feature type="non-terminal residue" evidence="1">
    <location>
        <position position="1"/>
    </location>
</feature>
<protein>
    <submittedName>
        <fullName evidence="1">60s acidic ribosomal protein p0</fullName>
    </submittedName>
</protein>